<evidence type="ECO:0000313" key="8">
    <source>
        <dbReference type="Proteomes" id="UP000013827"/>
    </source>
</evidence>
<dbReference type="PaxDb" id="2903-EOD05632"/>
<dbReference type="GeneID" id="17251795"/>
<keyword evidence="5" id="KW-0472">Membrane</keyword>
<evidence type="ECO:0000256" key="1">
    <source>
        <dbReference type="ARBA" id="ARBA00004141"/>
    </source>
</evidence>
<keyword evidence="3" id="KW-0812">Transmembrane</keyword>
<sequence length="200" mass="21809">MAADMAAAGCLAVAADTLCQKVIEERERIDWRRAGALAAFNGLYVGGFLHVLYQCYSPVVSAVATRMAASSALRSTASPQHALGCAVVDNLHCGSLYIPAFFACVGTMQGQTLGEALALLQGEWWPTYTSCTAFWIPFMAANFRMVAPARRVQAMAVANMFWNVVIDYLAHRQLHAPPSPERPALLFRTEQPKTVVWPLC</sequence>
<organism evidence="7 8">
    <name type="scientific">Emiliania huxleyi (strain CCMP1516)</name>
    <dbReference type="NCBI Taxonomy" id="280463"/>
    <lineage>
        <taxon>Eukaryota</taxon>
        <taxon>Haptista</taxon>
        <taxon>Haptophyta</taxon>
        <taxon>Prymnesiophyceae</taxon>
        <taxon>Isochrysidales</taxon>
        <taxon>Noelaerhabdaceae</taxon>
        <taxon>Emiliania</taxon>
    </lineage>
</organism>
<accession>A0A0D3I2Z7</accession>
<dbReference type="AlphaFoldDB" id="A0A0D3I2Z7"/>
<dbReference type="PANTHER" id="PTHR11266:SF21">
    <property type="entry name" value="ACT DOMAIN-CONTAINING PROTEIN"/>
    <property type="match status" value="1"/>
</dbReference>
<protein>
    <submittedName>
        <fullName evidence="7">Uncharacterized protein</fullName>
    </submittedName>
</protein>
<dbReference type="eggNOG" id="KOG1944">
    <property type="taxonomic scope" value="Eukaryota"/>
</dbReference>
<dbReference type="RefSeq" id="XP_005758061.1">
    <property type="nucleotide sequence ID" value="XM_005758004.1"/>
</dbReference>
<evidence type="ECO:0000256" key="2">
    <source>
        <dbReference type="ARBA" id="ARBA00006824"/>
    </source>
</evidence>
<dbReference type="KEGG" id="ehx:EMIHUDRAFT_359911"/>
<evidence type="ECO:0000256" key="5">
    <source>
        <dbReference type="ARBA" id="ARBA00023136"/>
    </source>
</evidence>
<evidence type="ECO:0000256" key="6">
    <source>
        <dbReference type="RuleBase" id="RU363053"/>
    </source>
</evidence>
<dbReference type="Proteomes" id="UP000013827">
    <property type="component" value="Unassembled WGS sequence"/>
</dbReference>
<dbReference type="Pfam" id="PF04117">
    <property type="entry name" value="Mpv17_PMP22"/>
    <property type="match status" value="1"/>
</dbReference>
<dbReference type="GO" id="GO:0016020">
    <property type="term" value="C:membrane"/>
    <property type="evidence" value="ECO:0007669"/>
    <property type="project" value="UniProtKB-SubCell"/>
</dbReference>
<keyword evidence="8" id="KW-1185">Reference proteome</keyword>
<evidence type="ECO:0000313" key="7">
    <source>
        <dbReference type="EnsemblProtists" id="EOD05632"/>
    </source>
</evidence>
<keyword evidence="4" id="KW-1133">Transmembrane helix</keyword>
<dbReference type="EnsemblProtists" id="EOD05632">
    <property type="protein sequence ID" value="EOD05632"/>
    <property type="gene ID" value="EMIHUDRAFT_359911"/>
</dbReference>
<dbReference type="InterPro" id="IPR007248">
    <property type="entry name" value="Mpv17_PMP22"/>
</dbReference>
<dbReference type="PANTHER" id="PTHR11266">
    <property type="entry name" value="PEROXISOMAL MEMBRANE PROTEIN 2, PXMP2 MPV17"/>
    <property type="match status" value="1"/>
</dbReference>
<reference evidence="7" key="2">
    <citation type="submission" date="2024-10" db="UniProtKB">
        <authorList>
            <consortium name="EnsemblProtists"/>
        </authorList>
    </citation>
    <scope>IDENTIFICATION</scope>
</reference>
<comment type="similarity">
    <text evidence="2 6">Belongs to the peroxisomal membrane protein PXMP2/4 family.</text>
</comment>
<evidence type="ECO:0000256" key="3">
    <source>
        <dbReference type="ARBA" id="ARBA00022692"/>
    </source>
</evidence>
<dbReference type="GO" id="GO:0005737">
    <property type="term" value="C:cytoplasm"/>
    <property type="evidence" value="ECO:0007669"/>
    <property type="project" value="TreeGrafter"/>
</dbReference>
<dbReference type="HOGENOM" id="CLU_1374475_0_0_1"/>
<name>A0A0D3I2Z7_EMIH1</name>
<reference evidence="8" key="1">
    <citation type="journal article" date="2013" name="Nature">
        <title>Pan genome of the phytoplankton Emiliania underpins its global distribution.</title>
        <authorList>
            <person name="Read B.A."/>
            <person name="Kegel J."/>
            <person name="Klute M.J."/>
            <person name="Kuo A."/>
            <person name="Lefebvre S.C."/>
            <person name="Maumus F."/>
            <person name="Mayer C."/>
            <person name="Miller J."/>
            <person name="Monier A."/>
            <person name="Salamov A."/>
            <person name="Young J."/>
            <person name="Aguilar M."/>
            <person name="Claverie J.M."/>
            <person name="Frickenhaus S."/>
            <person name="Gonzalez K."/>
            <person name="Herman E.K."/>
            <person name="Lin Y.C."/>
            <person name="Napier J."/>
            <person name="Ogata H."/>
            <person name="Sarno A.F."/>
            <person name="Shmutz J."/>
            <person name="Schroeder D."/>
            <person name="de Vargas C."/>
            <person name="Verret F."/>
            <person name="von Dassow P."/>
            <person name="Valentin K."/>
            <person name="Van de Peer Y."/>
            <person name="Wheeler G."/>
            <person name="Dacks J.B."/>
            <person name="Delwiche C.F."/>
            <person name="Dyhrman S.T."/>
            <person name="Glockner G."/>
            <person name="John U."/>
            <person name="Richards T."/>
            <person name="Worden A.Z."/>
            <person name="Zhang X."/>
            <person name="Grigoriev I.V."/>
            <person name="Allen A.E."/>
            <person name="Bidle K."/>
            <person name="Borodovsky M."/>
            <person name="Bowler C."/>
            <person name="Brownlee C."/>
            <person name="Cock J.M."/>
            <person name="Elias M."/>
            <person name="Gladyshev V.N."/>
            <person name="Groth M."/>
            <person name="Guda C."/>
            <person name="Hadaegh A."/>
            <person name="Iglesias-Rodriguez M.D."/>
            <person name="Jenkins J."/>
            <person name="Jones B.M."/>
            <person name="Lawson T."/>
            <person name="Leese F."/>
            <person name="Lindquist E."/>
            <person name="Lobanov A."/>
            <person name="Lomsadze A."/>
            <person name="Malik S.B."/>
            <person name="Marsh M.E."/>
            <person name="Mackinder L."/>
            <person name="Mock T."/>
            <person name="Mueller-Roeber B."/>
            <person name="Pagarete A."/>
            <person name="Parker M."/>
            <person name="Probert I."/>
            <person name="Quesneville H."/>
            <person name="Raines C."/>
            <person name="Rensing S.A."/>
            <person name="Riano-Pachon D.M."/>
            <person name="Richier S."/>
            <person name="Rokitta S."/>
            <person name="Shiraiwa Y."/>
            <person name="Soanes D.M."/>
            <person name="van der Giezen M."/>
            <person name="Wahlund T.M."/>
            <person name="Williams B."/>
            <person name="Wilson W."/>
            <person name="Wolfe G."/>
            <person name="Wurch L.L."/>
        </authorList>
    </citation>
    <scope>NUCLEOTIDE SEQUENCE</scope>
</reference>
<comment type="subcellular location">
    <subcellularLocation>
        <location evidence="1">Membrane</location>
        <topology evidence="1">Multi-pass membrane protein</topology>
    </subcellularLocation>
</comment>
<proteinExistence type="inferred from homology"/>
<evidence type="ECO:0000256" key="4">
    <source>
        <dbReference type="ARBA" id="ARBA00022989"/>
    </source>
</evidence>
<dbReference type="OMA" id="MAVANMF"/>